<evidence type="ECO:0000256" key="6">
    <source>
        <dbReference type="ARBA" id="ARBA00022741"/>
    </source>
</evidence>
<dbReference type="Pfam" id="PF01202">
    <property type="entry name" value="SKI"/>
    <property type="match status" value="1"/>
</dbReference>
<dbReference type="Gene3D" id="1.20.59.10">
    <property type="entry name" value="Chorismate mutase"/>
    <property type="match status" value="1"/>
</dbReference>
<dbReference type="PROSITE" id="PS01128">
    <property type="entry name" value="SHIKIMATE_KINASE"/>
    <property type="match status" value="1"/>
</dbReference>
<evidence type="ECO:0000256" key="9">
    <source>
        <dbReference type="ARBA" id="ARBA00023141"/>
    </source>
</evidence>
<dbReference type="InterPro" id="IPR000623">
    <property type="entry name" value="Shikimate_kinase/TSH1"/>
</dbReference>
<evidence type="ECO:0000256" key="10">
    <source>
        <dbReference type="ARBA" id="ARBA00048567"/>
    </source>
</evidence>
<evidence type="ECO:0000256" key="3">
    <source>
        <dbReference type="ARBA" id="ARBA00012154"/>
    </source>
</evidence>
<dbReference type="PANTHER" id="PTHR21087">
    <property type="entry name" value="SHIKIMATE KINASE"/>
    <property type="match status" value="1"/>
</dbReference>
<dbReference type="PRINTS" id="PR01100">
    <property type="entry name" value="SHIKIMTKNASE"/>
</dbReference>
<evidence type="ECO:0000256" key="4">
    <source>
        <dbReference type="ARBA" id="ARBA00022605"/>
    </source>
</evidence>
<dbReference type="Proteomes" id="UP000306509">
    <property type="component" value="Unassembled WGS sequence"/>
</dbReference>
<keyword evidence="7 11" id="KW-0418">Kinase</keyword>
<dbReference type="InterPro" id="IPR031322">
    <property type="entry name" value="Shikimate/glucono_kinase"/>
</dbReference>
<comment type="similarity">
    <text evidence="2 11">Belongs to the shikimate kinase family.</text>
</comment>
<name>A0A4U8Q6U9_9FIRM</name>
<feature type="binding site" evidence="11">
    <location>
        <position position="104"/>
    </location>
    <ligand>
        <name>Mg(2+)</name>
        <dbReference type="ChEBI" id="CHEBI:18420"/>
    </ligand>
</feature>
<keyword evidence="4 11" id="KW-0028">Amino-acid biosynthesis</keyword>
<dbReference type="EMBL" id="QGQD01000051">
    <property type="protein sequence ID" value="TLD00630.1"/>
    <property type="molecule type" value="Genomic_DNA"/>
</dbReference>
<keyword evidence="8 11" id="KW-0067">ATP-binding</keyword>
<comment type="caution">
    <text evidence="13">The sequence shown here is derived from an EMBL/GenBank/DDBJ whole genome shotgun (WGS) entry which is preliminary data.</text>
</comment>
<evidence type="ECO:0000313" key="14">
    <source>
        <dbReference type="Proteomes" id="UP000306509"/>
    </source>
</evidence>
<feature type="binding site" evidence="11">
    <location>
        <begin position="100"/>
        <end position="105"/>
    </location>
    <ligand>
        <name>ATP</name>
        <dbReference type="ChEBI" id="CHEBI:30616"/>
    </ligand>
</feature>
<keyword evidence="11" id="KW-0460">Magnesium</keyword>
<dbReference type="SMART" id="SM00830">
    <property type="entry name" value="CM_2"/>
    <property type="match status" value="1"/>
</dbReference>
<organism evidence="13 14">
    <name type="scientific">Robinsoniella peoriensis</name>
    <dbReference type="NCBI Taxonomy" id="180332"/>
    <lineage>
        <taxon>Bacteria</taxon>
        <taxon>Bacillati</taxon>
        <taxon>Bacillota</taxon>
        <taxon>Clostridia</taxon>
        <taxon>Lachnospirales</taxon>
        <taxon>Lachnospiraceae</taxon>
        <taxon>Robinsoniella</taxon>
    </lineage>
</organism>
<dbReference type="GO" id="GO:0005524">
    <property type="term" value="F:ATP binding"/>
    <property type="evidence" value="ECO:0007669"/>
    <property type="project" value="UniProtKB-UniRule"/>
</dbReference>
<dbReference type="SUPFAM" id="SSF48600">
    <property type="entry name" value="Chorismate mutase II"/>
    <property type="match status" value="1"/>
</dbReference>
<accession>A0A4U8Q6U9</accession>
<dbReference type="CDD" id="cd00464">
    <property type="entry name" value="SK"/>
    <property type="match status" value="1"/>
</dbReference>
<dbReference type="GO" id="GO:0009423">
    <property type="term" value="P:chorismate biosynthetic process"/>
    <property type="evidence" value="ECO:0007669"/>
    <property type="project" value="UniProtKB-UniRule"/>
</dbReference>
<reference evidence="13 14" key="1">
    <citation type="journal article" date="2019" name="Anaerobe">
        <title>Detection of Robinsoniella peoriensis in multiple bone samples of a trauma patient.</title>
        <authorList>
            <person name="Schrottner P."/>
            <person name="Hartwich K."/>
            <person name="Bunk B."/>
            <person name="Schober I."/>
            <person name="Helbig S."/>
            <person name="Rudolph W.W."/>
            <person name="Gunzer F."/>
        </authorList>
    </citation>
    <scope>NUCLEOTIDE SEQUENCE [LARGE SCALE GENOMIC DNA]</scope>
    <source>
        <strain evidence="13 14">DSM 106044</strain>
    </source>
</reference>
<dbReference type="PANTHER" id="PTHR21087:SF16">
    <property type="entry name" value="SHIKIMATE KINASE 1, CHLOROPLASTIC"/>
    <property type="match status" value="1"/>
</dbReference>
<comment type="caution">
    <text evidence="11">Lacks conserved residue(s) required for the propagation of feature annotation.</text>
</comment>
<keyword evidence="11" id="KW-0963">Cytoplasm</keyword>
<feature type="binding site" evidence="11">
    <location>
        <position position="168"/>
    </location>
    <ligand>
        <name>substrate</name>
    </ligand>
</feature>
<dbReference type="InterPro" id="IPR036979">
    <property type="entry name" value="CM_dom_sf"/>
</dbReference>
<dbReference type="InterPro" id="IPR002701">
    <property type="entry name" value="CM_II_prokaryot"/>
</dbReference>
<dbReference type="InterPro" id="IPR023000">
    <property type="entry name" value="Shikimate_kinase_CS"/>
</dbReference>
<evidence type="ECO:0000256" key="2">
    <source>
        <dbReference type="ARBA" id="ARBA00006997"/>
    </source>
</evidence>
<dbReference type="InterPro" id="IPR036263">
    <property type="entry name" value="Chorismate_II_sf"/>
</dbReference>
<comment type="function">
    <text evidence="11">Catalyzes the specific phosphorylation of the 3-hydroxyl group of shikimic acid using ATP as a cosubstrate.</text>
</comment>
<evidence type="ECO:0000313" key="13">
    <source>
        <dbReference type="EMBL" id="TLD00630.1"/>
    </source>
</evidence>
<keyword evidence="6 11" id="KW-0547">Nucleotide-binding</keyword>
<dbReference type="InterPro" id="IPR027417">
    <property type="entry name" value="P-loop_NTPase"/>
</dbReference>
<feature type="domain" description="Chorismate mutase" evidence="12">
    <location>
        <begin position="1"/>
        <end position="88"/>
    </location>
</feature>
<evidence type="ECO:0000259" key="12">
    <source>
        <dbReference type="PROSITE" id="PS51168"/>
    </source>
</evidence>
<evidence type="ECO:0000256" key="1">
    <source>
        <dbReference type="ARBA" id="ARBA00004842"/>
    </source>
</evidence>
<dbReference type="GO" id="GO:0008652">
    <property type="term" value="P:amino acid biosynthetic process"/>
    <property type="evidence" value="ECO:0007669"/>
    <property type="project" value="UniProtKB-KW"/>
</dbReference>
<dbReference type="GO" id="GO:0009073">
    <property type="term" value="P:aromatic amino acid family biosynthetic process"/>
    <property type="evidence" value="ECO:0007669"/>
    <property type="project" value="UniProtKB-KW"/>
</dbReference>
<keyword evidence="14" id="KW-1185">Reference proteome</keyword>
<evidence type="ECO:0000256" key="5">
    <source>
        <dbReference type="ARBA" id="ARBA00022679"/>
    </source>
</evidence>
<keyword evidence="9 11" id="KW-0057">Aromatic amino acid biosynthesis</keyword>
<feature type="binding site" evidence="11">
    <location>
        <position position="146"/>
    </location>
    <ligand>
        <name>substrate</name>
    </ligand>
</feature>
<evidence type="ECO:0000256" key="8">
    <source>
        <dbReference type="ARBA" id="ARBA00022840"/>
    </source>
</evidence>
<feature type="binding site" evidence="11">
    <location>
        <position position="225"/>
    </location>
    <ligand>
        <name>substrate</name>
    </ligand>
</feature>
<proteinExistence type="inferred from homology"/>
<comment type="subcellular location">
    <subcellularLocation>
        <location evidence="11">Cytoplasm</location>
    </subcellularLocation>
</comment>
<comment type="catalytic activity">
    <reaction evidence="10 11">
        <text>shikimate + ATP = 3-phosphoshikimate + ADP + H(+)</text>
        <dbReference type="Rhea" id="RHEA:13121"/>
        <dbReference type="ChEBI" id="CHEBI:15378"/>
        <dbReference type="ChEBI" id="CHEBI:30616"/>
        <dbReference type="ChEBI" id="CHEBI:36208"/>
        <dbReference type="ChEBI" id="CHEBI:145989"/>
        <dbReference type="ChEBI" id="CHEBI:456216"/>
        <dbReference type="EC" id="2.7.1.71"/>
    </reaction>
</comment>
<evidence type="ECO:0000256" key="11">
    <source>
        <dbReference type="HAMAP-Rule" id="MF_00109"/>
    </source>
</evidence>
<dbReference type="GO" id="GO:0004106">
    <property type="term" value="F:chorismate mutase activity"/>
    <property type="evidence" value="ECO:0007669"/>
    <property type="project" value="InterPro"/>
</dbReference>
<comment type="pathway">
    <text evidence="1 11">Metabolic intermediate biosynthesis; chorismate biosynthesis; chorismate from D-erythrose 4-phosphate and phosphoenolpyruvate: step 5/7.</text>
</comment>
<dbReference type="RefSeq" id="WP_044293873.1">
    <property type="nucleotide sequence ID" value="NZ_CAUSDN010000117.1"/>
</dbReference>
<dbReference type="HAMAP" id="MF_00109">
    <property type="entry name" value="Shikimate_kinase"/>
    <property type="match status" value="1"/>
</dbReference>
<comment type="subunit">
    <text evidence="11">Monomer.</text>
</comment>
<keyword evidence="11" id="KW-0479">Metal-binding</keyword>
<dbReference type="GO" id="GO:0000287">
    <property type="term" value="F:magnesium ion binding"/>
    <property type="evidence" value="ECO:0007669"/>
    <property type="project" value="UniProtKB-UniRule"/>
</dbReference>
<protein>
    <recommendedName>
        <fullName evidence="3 11">Shikimate kinase</fullName>
        <shortName evidence="11">SK</shortName>
        <ecNumber evidence="3 11">2.7.1.71</ecNumber>
    </recommendedName>
</protein>
<keyword evidence="5 11" id="KW-0808">Transferase</keyword>
<dbReference type="EC" id="2.7.1.71" evidence="3 11"/>
<gene>
    <name evidence="13" type="primary">aroK_1</name>
    <name evidence="11" type="synonym">aroK</name>
    <name evidence="13" type="ORF">DSM106044_02462</name>
</gene>
<dbReference type="AlphaFoldDB" id="A0A4U8Q6U9"/>
<feature type="binding site" evidence="11">
    <location>
        <position position="122"/>
    </location>
    <ligand>
        <name>substrate</name>
    </ligand>
</feature>
<dbReference type="PROSITE" id="PS51168">
    <property type="entry name" value="CHORISMATE_MUT_2"/>
    <property type="match status" value="1"/>
</dbReference>
<dbReference type="UniPathway" id="UPA00053">
    <property type="reaction ID" value="UER00088"/>
</dbReference>
<evidence type="ECO:0000256" key="7">
    <source>
        <dbReference type="ARBA" id="ARBA00022777"/>
    </source>
</evidence>
<dbReference type="GO" id="GO:0005829">
    <property type="term" value="C:cytosol"/>
    <property type="evidence" value="ECO:0007669"/>
    <property type="project" value="TreeGrafter"/>
</dbReference>
<dbReference type="Gene3D" id="3.40.50.300">
    <property type="entry name" value="P-loop containing nucleotide triphosphate hydrolases"/>
    <property type="match status" value="1"/>
</dbReference>
<dbReference type="Pfam" id="PF01817">
    <property type="entry name" value="CM_2"/>
    <property type="match status" value="1"/>
</dbReference>
<sequence length="261" mass="30327">MDRLEEIREKISQCDDRIIEELVIRMNYIKDIIEYKKETGTPIIQPEQEKKQEDALKKKVGNNEFEEEILHIFKYIVKNSRKIQAKSLFDYNIFLIGFMGAGKSTVADGLEKMLEMERIEMDAMIAKKQGMSIPEIFEEYGEVYFRNLESNMLIELQKKSQAIVSCGGGVVMRPDNAEHMKKHGRVVLLTASPKTIFERVKDSRERPILNNNMNVAFIEELMEKRREKYLATADVVVETDGKNVVEICEEIISRLIVLDRD</sequence>
<comment type="cofactor">
    <cofactor evidence="11">
        <name>Mg(2+)</name>
        <dbReference type="ChEBI" id="CHEBI:18420"/>
    </cofactor>
    <text evidence="11">Binds 1 Mg(2+) ion per subunit.</text>
</comment>
<dbReference type="STRING" id="180332.GCA_000797495_05003"/>
<feature type="binding site" evidence="11">
    <location>
        <position position="206"/>
    </location>
    <ligand>
        <name>ATP</name>
        <dbReference type="ChEBI" id="CHEBI:30616"/>
    </ligand>
</feature>
<dbReference type="SUPFAM" id="SSF52540">
    <property type="entry name" value="P-loop containing nucleoside triphosphate hydrolases"/>
    <property type="match status" value="1"/>
</dbReference>
<dbReference type="GO" id="GO:0004765">
    <property type="term" value="F:shikimate kinase activity"/>
    <property type="evidence" value="ECO:0007669"/>
    <property type="project" value="UniProtKB-UniRule"/>
</dbReference>